<evidence type="ECO:0000313" key="4">
    <source>
        <dbReference type="Proteomes" id="UP001596472"/>
    </source>
</evidence>
<dbReference type="InterPro" id="IPR036691">
    <property type="entry name" value="Endo/exonu/phosph_ase_sf"/>
</dbReference>
<feature type="signal peptide" evidence="1">
    <location>
        <begin position="1"/>
        <end position="23"/>
    </location>
</feature>
<feature type="chain" id="PRO_5047461945" evidence="1">
    <location>
        <begin position="24"/>
        <end position="305"/>
    </location>
</feature>
<dbReference type="InterPro" id="IPR005135">
    <property type="entry name" value="Endo/exonuclease/phosphatase"/>
</dbReference>
<evidence type="ECO:0000256" key="1">
    <source>
        <dbReference type="SAM" id="SignalP"/>
    </source>
</evidence>
<accession>A0ABW2L6J6</accession>
<keyword evidence="3" id="KW-0540">Nuclease</keyword>
<sequence>MFQRFFKASLIGLLVLHSASCLSMRDLTTLGASSEALVRKVPVSARTAPPEPTPSTASHFICWNVHKASHQSFNEDVGELLKAVPEKNGLIVCMQEVRSTTFDLIKGLHREAVSGHYAPSWRLPFAKKSTGVMTFGCQSGAASEARLIRAPKRELFVASPKVSLSSDVPLPDGRTLRVVNCHGLNFVPFSVLPNQLDRILESLKDSDSPAIVCGDFNVWSERRLELLNQRASEAGLSEVVPRGPEHSPAPRWLRWMHRINGFDPDIRLDRIYTRGIEVFDCYTHRDTVSSDHLPLVLSYKVLPAP</sequence>
<gene>
    <name evidence="3" type="ORF">ACFQY0_12600</name>
</gene>
<proteinExistence type="predicted"/>
<keyword evidence="1" id="KW-0732">Signal</keyword>
<feature type="domain" description="Endonuclease/exonuclease/phosphatase" evidence="2">
    <location>
        <begin position="63"/>
        <end position="292"/>
    </location>
</feature>
<dbReference type="Gene3D" id="3.60.10.10">
    <property type="entry name" value="Endonuclease/exonuclease/phosphatase"/>
    <property type="match status" value="1"/>
</dbReference>
<keyword evidence="3" id="KW-0255">Endonuclease</keyword>
<evidence type="ECO:0000313" key="3">
    <source>
        <dbReference type="EMBL" id="MFC7338024.1"/>
    </source>
</evidence>
<reference evidence="4" key="1">
    <citation type="journal article" date="2019" name="Int. J. Syst. Evol. Microbiol.">
        <title>The Global Catalogue of Microorganisms (GCM) 10K type strain sequencing project: providing services to taxonomists for standard genome sequencing and annotation.</title>
        <authorList>
            <consortium name="The Broad Institute Genomics Platform"/>
            <consortium name="The Broad Institute Genome Sequencing Center for Infectious Disease"/>
            <person name="Wu L."/>
            <person name="Ma J."/>
        </authorList>
    </citation>
    <scope>NUCLEOTIDE SEQUENCE [LARGE SCALE GENOMIC DNA]</scope>
    <source>
        <strain evidence="4">CGMCC 4.1467</strain>
    </source>
</reference>
<protein>
    <submittedName>
        <fullName evidence="3">Endonuclease/exonuclease/phosphatase family protein</fullName>
    </submittedName>
</protein>
<dbReference type="Proteomes" id="UP001596472">
    <property type="component" value="Unassembled WGS sequence"/>
</dbReference>
<name>A0ABW2L6J6_9BACT</name>
<dbReference type="GO" id="GO:0004519">
    <property type="term" value="F:endonuclease activity"/>
    <property type="evidence" value="ECO:0007669"/>
    <property type="project" value="UniProtKB-KW"/>
</dbReference>
<dbReference type="Pfam" id="PF03372">
    <property type="entry name" value="Exo_endo_phos"/>
    <property type="match status" value="1"/>
</dbReference>
<dbReference type="RefSeq" id="WP_379712893.1">
    <property type="nucleotide sequence ID" value="NZ_JBHTBS010000006.1"/>
</dbReference>
<keyword evidence="4" id="KW-1185">Reference proteome</keyword>
<dbReference type="EMBL" id="JBHTBS010000006">
    <property type="protein sequence ID" value="MFC7338024.1"/>
    <property type="molecule type" value="Genomic_DNA"/>
</dbReference>
<comment type="caution">
    <text evidence="3">The sequence shown here is derived from an EMBL/GenBank/DDBJ whole genome shotgun (WGS) entry which is preliminary data.</text>
</comment>
<keyword evidence="3" id="KW-0378">Hydrolase</keyword>
<evidence type="ECO:0000259" key="2">
    <source>
        <dbReference type="Pfam" id="PF03372"/>
    </source>
</evidence>
<organism evidence="3 4">
    <name type="scientific">Haloferula chungangensis</name>
    <dbReference type="NCBI Taxonomy" id="1048331"/>
    <lineage>
        <taxon>Bacteria</taxon>
        <taxon>Pseudomonadati</taxon>
        <taxon>Verrucomicrobiota</taxon>
        <taxon>Verrucomicrobiia</taxon>
        <taxon>Verrucomicrobiales</taxon>
        <taxon>Verrucomicrobiaceae</taxon>
        <taxon>Haloferula</taxon>
    </lineage>
</organism>
<dbReference type="SUPFAM" id="SSF56219">
    <property type="entry name" value="DNase I-like"/>
    <property type="match status" value="1"/>
</dbReference>